<evidence type="ECO:0000313" key="3">
    <source>
        <dbReference type="Proteomes" id="UP000246740"/>
    </source>
</evidence>
<feature type="region of interest" description="Disordered" evidence="1">
    <location>
        <begin position="137"/>
        <end position="267"/>
    </location>
</feature>
<proteinExistence type="predicted"/>
<protein>
    <submittedName>
        <fullName evidence="2">Uncharacterized protein</fullName>
    </submittedName>
</protein>
<evidence type="ECO:0000313" key="2">
    <source>
        <dbReference type="EMBL" id="PWY98223.1"/>
    </source>
</evidence>
<feature type="compositionally biased region" description="Low complexity" evidence="1">
    <location>
        <begin position="409"/>
        <end position="420"/>
    </location>
</feature>
<dbReference type="Proteomes" id="UP000246740">
    <property type="component" value="Unassembled WGS sequence"/>
</dbReference>
<feature type="compositionally biased region" description="Low complexity" evidence="1">
    <location>
        <begin position="389"/>
        <end position="402"/>
    </location>
</feature>
<sequence length="476" mass="50657">MSASMEAGIARSCTSLDAVSNTSSSDLLSITTLNQSRSKSSDAIMSRLLLLATPPEESRDPCPDSFIETTASDCHSAASIASSCSSHVPESSPTESERDVVGCATISHSWSQVLYPATVDSSPEASTSVIGRMRASSRGVSRPFRVYPGRADKQLKRSASDDGISTASKRLRVGTTSSSIRRLYPARSRPEAVKSPFAPTKRHLSSAAAWRQARKQMSRRSTATSVRSPKLSSPSRRMAPRSGSSASLSSASSASTLTSPGLLDEAGPSNKVVKRVEVEALPELRLLSATQTAPIGWSQACAAKPWDDPIECYDENGAALAPESQRFWPIRNHQLDYTAARMLKLAALCTSSPSSSSTDQAHDDPLASARTLRSPSLCAKSGMSCSFPHPPSSSVSTSSSLSSHREPVSPKSQPRPSPQSTLTAILRITKASSSASAPNKLRLSSSPSAKDYFNDWEYFCPAQPASSSRFGRESSF</sequence>
<dbReference type="InParanoid" id="A0A317XIS8"/>
<feature type="compositionally biased region" description="Low complexity" evidence="1">
    <location>
        <begin position="240"/>
        <end position="263"/>
    </location>
</feature>
<feature type="compositionally biased region" description="Polar residues" evidence="1">
    <location>
        <begin position="219"/>
        <end position="235"/>
    </location>
</feature>
<evidence type="ECO:0000256" key="1">
    <source>
        <dbReference type="SAM" id="MobiDB-lite"/>
    </source>
</evidence>
<reference evidence="2 3" key="1">
    <citation type="journal article" date="2018" name="Mol. Biol. Evol.">
        <title>Broad Genomic Sampling Reveals a Smut Pathogenic Ancestry of the Fungal Clade Ustilaginomycotina.</title>
        <authorList>
            <person name="Kijpornyongpan T."/>
            <person name="Mondo S.J."/>
            <person name="Barry K."/>
            <person name="Sandor L."/>
            <person name="Lee J."/>
            <person name="Lipzen A."/>
            <person name="Pangilinan J."/>
            <person name="LaButti K."/>
            <person name="Hainaut M."/>
            <person name="Henrissat B."/>
            <person name="Grigoriev I.V."/>
            <person name="Spatafora J.W."/>
            <person name="Aime M.C."/>
        </authorList>
    </citation>
    <scope>NUCLEOTIDE SEQUENCE [LARGE SCALE GENOMIC DNA]</scope>
    <source>
        <strain evidence="2 3">MCA 3645</strain>
    </source>
</reference>
<dbReference type="EMBL" id="KZ819199">
    <property type="protein sequence ID" value="PWY98223.1"/>
    <property type="molecule type" value="Genomic_DNA"/>
</dbReference>
<feature type="compositionally biased region" description="Polar residues" evidence="1">
    <location>
        <begin position="163"/>
        <end position="180"/>
    </location>
</feature>
<gene>
    <name evidence="2" type="ORF">BCV70DRAFT_35734</name>
</gene>
<feature type="compositionally biased region" description="Basic and acidic residues" evidence="1">
    <location>
        <begin position="150"/>
        <end position="160"/>
    </location>
</feature>
<dbReference type="OrthoDB" id="2553927at2759"/>
<name>A0A317XIS8_9BASI</name>
<keyword evidence="3" id="KW-1185">Reference proteome</keyword>
<dbReference type="AlphaFoldDB" id="A0A317XIS8"/>
<accession>A0A317XIS8</accession>
<organism evidence="2 3">
    <name type="scientific">Testicularia cyperi</name>
    <dbReference type="NCBI Taxonomy" id="1882483"/>
    <lineage>
        <taxon>Eukaryota</taxon>
        <taxon>Fungi</taxon>
        <taxon>Dikarya</taxon>
        <taxon>Basidiomycota</taxon>
        <taxon>Ustilaginomycotina</taxon>
        <taxon>Ustilaginomycetes</taxon>
        <taxon>Ustilaginales</taxon>
        <taxon>Anthracoideaceae</taxon>
        <taxon>Testicularia</taxon>
    </lineage>
</organism>
<feature type="region of interest" description="Disordered" evidence="1">
    <location>
        <begin position="389"/>
        <end position="422"/>
    </location>
</feature>